<dbReference type="InterPro" id="IPR016156">
    <property type="entry name" value="FAD/NAD-linked_Rdtase_dimer_sf"/>
</dbReference>
<gene>
    <name evidence="12" type="ORF">SAMN04487948_102507</name>
</gene>
<evidence type="ECO:0000256" key="3">
    <source>
        <dbReference type="ARBA" id="ARBA00022630"/>
    </source>
</evidence>
<dbReference type="PIRSF" id="PIRSF000350">
    <property type="entry name" value="Mercury_reductase_MerA"/>
    <property type="match status" value="1"/>
</dbReference>
<dbReference type="PRINTS" id="PR00368">
    <property type="entry name" value="FADPNR"/>
</dbReference>
<dbReference type="RefSeq" id="WP_089821853.1">
    <property type="nucleotide sequence ID" value="NZ_FODV01000002.1"/>
</dbReference>
<comment type="cofactor">
    <cofactor evidence="1">
        <name>FAD</name>
        <dbReference type="ChEBI" id="CHEBI:57692"/>
    </cofactor>
</comment>
<dbReference type="PANTHER" id="PTHR43014">
    <property type="entry name" value="MERCURIC REDUCTASE"/>
    <property type="match status" value="1"/>
</dbReference>
<evidence type="ECO:0000256" key="6">
    <source>
        <dbReference type="ARBA" id="ARBA00023002"/>
    </source>
</evidence>
<dbReference type="InterPro" id="IPR012999">
    <property type="entry name" value="Pyr_OxRdtase_I_AS"/>
</dbReference>
<reference evidence="13" key="1">
    <citation type="submission" date="2016-10" db="EMBL/GenBank/DDBJ databases">
        <authorList>
            <person name="Varghese N."/>
            <person name="Submissions S."/>
        </authorList>
    </citation>
    <scope>NUCLEOTIDE SEQUENCE [LARGE SCALE GENOMIC DNA]</scope>
    <source>
        <strain evidence="13">CGMCC 1.10121</strain>
    </source>
</reference>
<proteinExistence type="inferred from homology"/>
<evidence type="ECO:0000313" key="12">
    <source>
        <dbReference type="EMBL" id="SEO45717.1"/>
    </source>
</evidence>
<keyword evidence="6 9" id="KW-0560">Oxidoreductase</keyword>
<dbReference type="InterPro" id="IPR036188">
    <property type="entry name" value="FAD/NAD-bd_sf"/>
</dbReference>
<evidence type="ECO:0000256" key="7">
    <source>
        <dbReference type="ARBA" id="ARBA00023157"/>
    </source>
</evidence>
<protein>
    <submittedName>
        <fullName evidence="12">Dihydrolipoamide dehydrogenase</fullName>
    </submittedName>
</protein>
<dbReference type="OrthoDB" id="27922at2157"/>
<keyword evidence="4 9" id="KW-0274">FAD</keyword>
<evidence type="ECO:0000259" key="10">
    <source>
        <dbReference type="Pfam" id="PF02852"/>
    </source>
</evidence>
<keyword evidence="7" id="KW-1015">Disulfide bond</keyword>
<dbReference type="InterPro" id="IPR004099">
    <property type="entry name" value="Pyr_nucl-diS_OxRdtase_dimer"/>
</dbReference>
<evidence type="ECO:0000256" key="2">
    <source>
        <dbReference type="ARBA" id="ARBA00007532"/>
    </source>
</evidence>
<evidence type="ECO:0000256" key="4">
    <source>
        <dbReference type="ARBA" id="ARBA00022827"/>
    </source>
</evidence>
<comment type="similarity">
    <text evidence="2 9">Belongs to the class-I pyridine nucleotide-disulfide oxidoreductase family.</text>
</comment>
<dbReference type="Gene3D" id="3.30.390.30">
    <property type="match status" value="1"/>
</dbReference>
<dbReference type="PRINTS" id="PR00411">
    <property type="entry name" value="PNDRDTASEI"/>
</dbReference>
<dbReference type="Gene3D" id="3.50.50.60">
    <property type="entry name" value="FAD/NAD(P)-binding domain"/>
    <property type="match status" value="2"/>
</dbReference>
<evidence type="ECO:0000256" key="9">
    <source>
        <dbReference type="RuleBase" id="RU003691"/>
    </source>
</evidence>
<evidence type="ECO:0000256" key="8">
    <source>
        <dbReference type="ARBA" id="ARBA00023284"/>
    </source>
</evidence>
<dbReference type="PROSITE" id="PS00076">
    <property type="entry name" value="PYRIDINE_REDOX_1"/>
    <property type="match status" value="1"/>
</dbReference>
<keyword evidence="8 9" id="KW-0676">Redox-active center</keyword>
<keyword evidence="13" id="KW-1185">Reference proteome</keyword>
<keyword evidence="3 9" id="KW-0285">Flavoprotein</keyword>
<feature type="domain" description="Pyridine nucleotide-disulphide oxidoreductase dimerisation" evidence="10">
    <location>
        <begin position="367"/>
        <end position="462"/>
    </location>
</feature>
<sequence>MHVVIIGAYGSAGVAVAETLSEHVGETVDRLTLVDNGTPGGGLCILRGCMPSKEVLSAAAHRYQTRHDDRLVGDPPTIDLEETVATKDDHVLGFAEHRRAAVHRLTGREGVEFLHGTAAFVDDHTVHVADVDGEPDERELDADYVVVATGSSVNVPDLDGIDEVDYMTSDEVLDATELPDSGVVMGFGYIGMELVPYLREAGVSDLTVVEHDDRPLDEADPEFGDELLALYREEFDVEILTNTYERSLEPTEDGGVRLHVDRDGESDVVEAEQLFLFTGRRLAVDGLGLENTSISIDEGWVDDTMQSRDDDRVFVVGDVNGKEQILHVAKEQGYVAGDNILAHARGEELERYENVHHHVVFSGAAVYPYARVGYSRFAADEAGLDYHAVMREASDDGVFKTKTTPRGRAELVVDADDGTVLGYQGLHYHADVMAKTMQVAVEMELDVRDLPDRAYHPTTPEILDGLFRAATEKLDRR</sequence>
<dbReference type="InterPro" id="IPR023753">
    <property type="entry name" value="FAD/NAD-binding_dom"/>
</dbReference>
<dbReference type="SUPFAM" id="SSF51905">
    <property type="entry name" value="FAD/NAD(P)-binding domain"/>
    <property type="match status" value="1"/>
</dbReference>
<dbReference type="AlphaFoldDB" id="A0A1H8PVN4"/>
<dbReference type="Proteomes" id="UP000199126">
    <property type="component" value="Unassembled WGS sequence"/>
</dbReference>
<dbReference type="Pfam" id="PF02852">
    <property type="entry name" value="Pyr_redox_dim"/>
    <property type="match status" value="1"/>
</dbReference>
<keyword evidence="5" id="KW-0521">NADP</keyword>
<evidence type="ECO:0000313" key="13">
    <source>
        <dbReference type="Proteomes" id="UP000199126"/>
    </source>
</evidence>
<evidence type="ECO:0000256" key="1">
    <source>
        <dbReference type="ARBA" id="ARBA00001974"/>
    </source>
</evidence>
<organism evidence="12 13">
    <name type="scientific">Halogranum amylolyticum</name>
    <dbReference type="NCBI Taxonomy" id="660520"/>
    <lineage>
        <taxon>Archaea</taxon>
        <taxon>Methanobacteriati</taxon>
        <taxon>Methanobacteriota</taxon>
        <taxon>Stenosarchaea group</taxon>
        <taxon>Halobacteria</taxon>
        <taxon>Halobacteriales</taxon>
        <taxon>Haloferacaceae</taxon>
    </lineage>
</organism>
<dbReference type="Pfam" id="PF07992">
    <property type="entry name" value="Pyr_redox_2"/>
    <property type="match status" value="1"/>
</dbReference>
<evidence type="ECO:0000259" key="11">
    <source>
        <dbReference type="Pfam" id="PF07992"/>
    </source>
</evidence>
<dbReference type="PANTHER" id="PTHR43014:SF5">
    <property type="entry name" value="GLUTATHIONE REDUCTASE (NADPH)"/>
    <property type="match status" value="1"/>
</dbReference>
<dbReference type="GO" id="GO:0016668">
    <property type="term" value="F:oxidoreductase activity, acting on a sulfur group of donors, NAD(P) as acceptor"/>
    <property type="evidence" value="ECO:0007669"/>
    <property type="project" value="InterPro"/>
</dbReference>
<dbReference type="InterPro" id="IPR001100">
    <property type="entry name" value="Pyr_nuc-diS_OxRdtase"/>
</dbReference>
<feature type="domain" description="FAD/NAD(P)-binding" evidence="11">
    <location>
        <begin position="1"/>
        <end position="333"/>
    </location>
</feature>
<evidence type="ECO:0000256" key="5">
    <source>
        <dbReference type="ARBA" id="ARBA00022857"/>
    </source>
</evidence>
<name>A0A1H8PVN4_9EURY</name>
<dbReference type="SUPFAM" id="SSF55424">
    <property type="entry name" value="FAD/NAD-linked reductases, dimerisation (C-terminal) domain"/>
    <property type="match status" value="1"/>
</dbReference>
<accession>A0A1H8PVN4</accession>
<dbReference type="EMBL" id="FODV01000002">
    <property type="protein sequence ID" value="SEO45717.1"/>
    <property type="molecule type" value="Genomic_DNA"/>
</dbReference>